<dbReference type="GO" id="GO:0043248">
    <property type="term" value="P:proteasome assembly"/>
    <property type="evidence" value="ECO:0007669"/>
    <property type="project" value="InterPro"/>
</dbReference>
<evidence type="ECO:0000259" key="5">
    <source>
        <dbReference type="Pfam" id="PF13001"/>
    </source>
</evidence>
<evidence type="ECO:0000259" key="6">
    <source>
        <dbReference type="Pfam" id="PF24492"/>
    </source>
</evidence>
<evidence type="ECO:0000313" key="7">
    <source>
        <dbReference type="EMBL" id="OAL66221.1"/>
    </source>
</evidence>
<evidence type="ECO:0000256" key="2">
    <source>
        <dbReference type="ARBA" id="ARBA00022490"/>
    </source>
</evidence>
<protein>
    <recommendedName>
        <fullName evidence="9">Proteasome component</fullName>
    </recommendedName>
</protein>
<evidence type="ECO:0000256" key="1">
    <source>
        <dbReference type="ARBA" id="ARBA00004496"/>
    </source>
</evidence>
<feature type="domain" description="Proteasome adapter and scaffold protein ECM29 HEAT-repeat" evidence="6">
    <location>
        <begin position="1301"/>
        <end position="1462"/>
    </location>
</feature>
<dbReference type="InterPro" id="IPR011989">
    <property type="entry name" value="ARM-like"/>
</dbReference>
<dbReference type="GO" id="GO:0060090">
    <property type="term" value="F:molecular adaptor activity"/>
    <property type="evidence" value="ECO:0007669"/>
    <property type="project" value="InterPro"/>
</dbReference>
<keyword evidence="3" id="KW-0677">Repeat</keyword>
<comment type="caution">
    <text evidence="7">The sequence shown here is derived from an EMBL/GenBank/DDBJ whole genome shotgun (WGS) entry which is preliminary data.</text>
</comment>
<name>A0A178F1I8_TRIRU</name>
<dbReference type="Pfam" id="PF23731">
    <property type="entry name" value="ARM_ECM29_C"/>
    <property type="match status" value="1"/>
</dbReference>
<gene>
    <name evidence="7" type="ORF">A7C99_3328</name>
</gene>
<keyword evidence="2" id="KW-0963">Cytoplasm</keyword>
<dbReference type="InterPro" id="IPR016024">
    <property type="entry name" value="ARM-type_fold"/>
</dbReference>
<dbReference type="InterPro" id="IPR024372">
    <property type="entry name" value="Ecm29_N"/>
</dbReference>
<feature type="domain" description="Proteasome component Ecm29 N-terminal" evidence="5">
    <location>
        <begin position="13"/>
        <end position="526"/>
    </location>
</feature>
<organism evidence="7 8">
    <name type="scientific">Trichophyton rubrum</name>
    <name type="common">Athlete's foot fungus</name>
    <name type="synonym">Epidermophyton rubrum</name>
    <dbReference type="NCBI Taxonomy" id="5551"/>
    <lineage>
        <taxon>Eukaryota</taxon>
        <taxon>Fungi</taxon>
        <taxon>Dikarya</taxon>
        <taxon>Ascomycota</taxon>
        <taxon>Pezizomycotina</taxon>
        <taxon>Eurotiomycetes</taxon>
        <taxon>Eurotiomycetidae</taxon>
        <taxon>Onygenales</taxon>
        <taxon>Arthrodermataceae</taxon>
        <taxon>Trichophyton</taxon>
    </lineage>
</organism>
<dbReference type="Proteomes" id="UP000243015">
    <property type="component" value="Unassembled WGS sequence"/>
</dbReference>
<reference evidence="7 8" key="1">
    <citation type="submission" date="2016-05" db="EMBL/GenBank/DDBJ databases">
        <title>Genome sequencing of Trichophyton rubrum CMCC(F)T1i isolated from hair.</title>
        <authorList>
            <person name="Zhan P."/>
            <person name="Tao Y."/>
            <person name="Liu W."/>
        </authorList>
    </citation>
    <scope>NUCLEOTIDE SEQUENCE [LARGE SCALE GENOMIC DNA]</scope>
    <source>
        <strain evidence="8">CMCC(F)T1i</strain>
    </source>
</reference>
<dbReference type="GO" id="GO:0000502">
    <property type="term" value="C:proteasome complex"/>
    <property type="evidence" value="ECO:0007669"/>
    <property type="project" value="UniProtKB-KW"/>
</dbReference>
<dbReference type="PANTHER" id="PTHR23346">
    <property type="entry name" value="TRANSLATIONAL ACTIVATOR GCN1-RELATED"/>
    <property type="match status" value="1"/>
</dbReference>
<dbReference type="PANTHER" id="PTHR23346:SF19">
    <property type="entry name" value="PROTEASOME ADAPTER AND SCAFFOLD PROTEIN ECM29"/>
    <property type="match status" value="1"/>
</dbReference>
<dbReference type="InterPro" id="IPR055443">
    <property type="entry name" value="HEAT_ECM29"/>
</dbReference>
<dbReference type="GO" id="GO:0036503">
    <property type="term" value="P:ERAD pathway"/>
    <property type="evidence" value="ECO:0007669"/>
    <property type="project" value="TreeGrafter"/>
</dbReference>
<evidence type="ECO:0000256" key="3">
    <source>
        <dbReference type="ARBA" id="ARBA00022737"/>
    </source>
</evidence>
<dbReference type="GO" id="GO:0005634">
    <property type="term" value="C:nucleus"/>
    <property type="evidence" value="ECO:0007669"/>
    <property type="project" value="TreeGrafter"/>
</dbReference>
<dbReference type="Gene3D" id="1.25.10.10">
    <property type="entry name" value="Leucine-rich Repeat Variant"/>
    <property type="match status" value="3"/>
</dbReference>
<dbReference type="SUPFAM" id="SSF48371">
    <property type="entry name" value="ARM repeat"/>
    <property type="match status" value="3"/>
</dbReference>
<evidence type="ECO:0008006" key="9">
    <source>
        <dbReference type="Google" id="ProtNLM"/>
    </source>
</evidence>
<sequence length="1867" mass="206583">MVESTEERELSLVSKLELRVALADSDSKLQSLLHTYLAPLLLKLASENASVRNKVVSLCQHINTRVQSQSIALPVEALLKQFKEADNSLIRHFDLIYIRHGLNRMGPTSLTLLPSLLHGISQFNGSEAQASILFNLILKLLPLIKLPPKGSREDLDLGKSMKLLPGDSTYLSSWFGKLLLLTPTIEACPGLSMAEIRFLSRQSSDGATWDPTAPGGLNILDTKVAALKFINSGAFNDSDRFIPALIATADPNARVSDIGDDILKRFRPDLESDHVVDRLFSLYLGSTEAGGALPARPALKMKILHFLSKSVQATTKTQHIIRILNDALTSDSFGGARGLEVSKLRQQIFSFVTWLTRMGAPSDLNLVAPNIIKALREMVEGQGWPTTSWPLKPAEFSSRTLAYESIGLLAPKVDPSLTRENKNPIDINLLEWMFTSLSCDASGPQIFVSIDEALGGVLNSITKNLDQNSIDQIRPILTRFATIEPGSRDKITGFNIVRSTRFAAVRFSNRCMPYNDICGRSIDLLAIADGQDGGLEIAEEGRKGLDPYWYRMLNPCDNIAAPVAEDRRYVFPRFKELAKYLFEEDTEENNILRRALWSIFASEKYTVVYETAITYLRNLLLCEALVNTDAIQDIEHNWEQRLDNVLSNNKEARASVKVYLAECDDVLPLLLNACLKGLFSNSGQSSGRSAAHFIEIASLTSNKLLQPLVNHSQALIDTLLKRAPPQQDTAAQAFGILISHPSCPQARRGQAWETLSPHATSWQAAVGTAVYKARGALLGQAYMLSRLRIRGAQVQELHEKSQECLDTALDILKGSRDSALKKAAYDVIGQLSLSSAITLGDLQGDKWEAIIESISTDAKKHSEPAITALGRLSLIIPKGDTGSTKVDQLLNLFYSLHEVKVIEVQFAIGEALSIVAEGWQSTSLTSSLDVDVDKPSSDIPSYVLSKILEKVMGDCKASKPSLRKASVIWLLCLIQYCGRNEELQSRLWKCQQTFIWLLSDKDETVQESSSRGLSLVYELGSQNLKDDLVRDLVRSFTADSSNMGGGKISEETELFEPGALPTGDGSITTYKDIVGLASEVGDPSLVYRFMSLASNSAIWSSRAAFGRFGLSNVLSDSSENGYLSQNPKLYPKLYRYRFDPNPNVQRSMNDIWNALVKDPNAVIDTNFDAIMEDLLRSVVDGKQWRVRQAACAGIASLLQGCQIEKYDKFLSEILTKSFKVLDDIKSTVRQAAMSLCQTLSEIVLRAMESGATSSKRAKLMLKHIIPFLLGREGIESSVEGVQKYSIMTITKIVKKTPGPLIRPFAALILERLLTSLTSIEPQAVNYVHLNADKYGLTGQAIDKMRLTAIRSSPMMECIELHLLDSLDDASMAEVVPALEASIRSAIGLPSKVGCSRVLVILSSKQVLLKPYAARFIRILRKLVLDRNETVSASYSSAIGYLTRLASNEDVLDTIKFAKSLYFESEDTAHRIVAGEIMNSMSKLANDRVQAVAAAFLPFIFLGMHDTTDEVKEFFTKTWNDNVSGSRVISLYLDEILDLVSTKLDSPQWPIKHASALSVAKAVLSNDKNMDIPTARSLWPHLEKALEGKTWDGKDKVLEALVKFSSLSKAFLKGRSDIKDRMKTIVIREAKRKNVDYRPHGLKGLGQFARNLEDLDMTKETLAIVSPVFEEMIEEVKGDKMDIDSKDSRVPNIEDKTFIAGIECLYNVANPNISPSVLGRYVAGMSSVIKPVITHSGRSVYPTLFDCVKDLFNRVDERLPSGGKGDSDSTSMSLDKELVSTLFKEHEFLFQDIDLPIESVRSKFAQAVLAYVKILKKSSLSLDSSQKCVIEKWKANERSETVKVVWHEILEQICSSTGQGSRLFSCQI</sequence>
<evidence type="ECO:0000313" key="8">
    <source>
        <dbReference type="Proteomes" id="UP000243015"/>
    </source>
</evidence>
<dbReference type="Pfam" id="PF13001">
    <property type="entry name" value="ECM29_N"/>
    <property type="match status" value="1"/>
</dbReference>
<comment type="subcellular location">
    <subcellularLocation>
        <location evidence="1">Cytoplasm</location>
    </subcellularLocation>
</comment>
<keyword evidence="4" id="KW-0647">Proteasome</keyword>
<dbReference type="Pfam" id="PF24492">
    <property type="entry name" value="HEAT_ECM29"/>
    <property type="match status" value="1"/>
</dbReference>
<dbReference type="GO" id="GO:0005737">
    <property type="term" value="C:cytoplasm"/>
    <property type="evidence" value="ECO:0007669"/>
    <property type="project" value="UniProtKB-SubCell"/>
</dbReference>
<dbReference type="VEuPathDB" id="FungiDB:TERG_01646"/>
<accession>A0A178F1I8</accession>
<dbReference type="EMBL" id="LHPM01000013">
    <property type="protein sequence ID" value="OAL66221.1"/>
    <property type="molecule type" value="Genomic_DNA"/>
</dbReference>
<proteinExistence type="predicted"/>
<evidence type="ECO:0000256" key="4">
    <source>
        <dbReference type="ARBA" id="ARBA00022942"/>
    </source>
</evidence>